<dbReference type="InterPro" id="IPR014284">
    <property type="entry name" value="RNA_pol_sigma-70_dom"/>
</dbReference>
<keyword evidence="5" id="KW-0175">Coiled coil</keyword>
<feature type="coiled-coil region" evidence="5">
    <location>
        <begin position="117"/>
        <end position="147"/>
    </location>
</feature>
<dbReference type="EMBL" id="JASJOS010000002">
    <property type="protein sequence ID" value="MDJ1479532.1"/>
    <property type="molecule type" value="Genomic_DNA"/>
</dbReference>
<dbReference type="Pfam" id="PF04542">
    <property type="entry name" value="Sigma70_r2"/>
    <property type="match status" value="1"/>
</dbReference>
<dbReference type="SUPFAM" id="SSF88659">
    <property type="entry name" value="Sigma3 and sigma4 domains of RNA polymerase sigma factors"/>
    <property type="match status" value="1"/>
</dbReference>
<gene>
    <name evidence="8" type="ORF">QNI16_03490</name>
</gene>
<evidence type="ECO:0000256" key="1">
    <source>
        <dbReference type="ARBA" id="ARBA00010641"/>
    </source>
</evidence>
<dbReference type="GO" id="GO:0016987">
    <property type="term" value="F:sigma factor activity"/>
    <property type="evidence" value="ECO:0007669"/>
    <property type="project" value="UniProtKB-KW"/>
</dbReference>
<evidence type="ECO:0000256" key="5">
    <source>
        <dbReference type="SAM" id="Coils"/>
    </source>
</evidence>
<keyword evidence="3" id="KW-0731">Sigma factor</keyword>
<dbReference type="GO" id="GO:0006352">
    <property type="term" value="P:DNA-templated transcription initiation"/>
    <property type="evidence" value="ECO:0007669"/>
    <property type="project" value="InterPro"/>
</dbReference>
<feature type="domain" description="RNA polymerase sigma-70 region 2" evidence="6">
    <location>
        <begin position="37"/>
        <end position="104"/>
    </location>
</feature>
<proteinExistence type="inferred from homology"/>
<dbReference type="PANTHER" id="PTHR43133">
    <property type="entry name" value="RNA POLYMERASE ECF-TYPE SIGMA FACTO"/>
    <property type="match status" value="1"/>
</dbReference>
<dbReference type="InterPro" id="IPR039425">
    <property type="entry name" value="RNA_pol_sigma-70-like"/>
</dbReference>
<dbReference type="Pfam" id="PF08281">
    <property type="entry name" value="Sigma70_r4_2"/>
    <property type="match status" value="1"/>
</dbReference>
<keyword evidence="2" id="KW-0805">Transcription regulation</keyword>
<dbReference type="AlphaFoldDB" id="A0AAE3QHL8"/>
<protein>
    <submittedName>
        <fullName evidence="8">RNA polymerase sigma factor</fullName>
    </submittedName>
</protein>
<keyword evidence="4" id="KW-0804">Transcription</keyword>
<dbReference type="SUPFAM" id="SSF88946">
    <property type="entry name" value="Sigma2 domain of RNA polymerase sigma factors"/>
    <property type="match status" value="1"/>
</dbReference>
<dbReference type="GO" id="GO:0003677">
    <property type="term" value="F:DNA binding"/>
    <property type="evidence" value="ECO:0007669"/>
    <property type="project" value="InterPro"/>
</dbReference>
<comment type="caution">
    <text evidence="8">The sequence shown here is derived from an EMBL/GenBank/DDBJ whole genome shotgun (WGS) entry which is preliminary data.</text>
</comment>
<evidence type="ECO:0000313" key="9">
    <source>
        <dbReference type="Proteomes" id="UP001241110"/>
    </source>
</evidence>
<evidence type="ECO:0000256" key="3">
    <source>
        <dbReference type="ARBA" id="ARBA00023082"/>
    </source>
</evidence>
<dbReference type="CDD" id="cd06171">
    <property type="entry name" value="Sigma70_r4"/>
    <property type="match status" value="1"/>
</dbReference>
<sequence>MFEPIHTTLNQKEDSLHDDRLRWRSFKAGNRQSFSFLYEKYYSVLYNYGFHLIQDKDLVKDCLHDLFFYLWTHKEQVVEPNSVKSYLFTAFKRRLIDASQNKKRFLYNQPETDFEIIVSFEQEMVDEQTQAENIQKLQQAINQLTKRQREAIFLRYFENMSYEEIASVMECDINSLYVLMSRAVDSLRKSYCWPVFLLWISSLHPHHSI</sequence>
<dbReference type="InterPro" id="IPR013324">
    <property type="entry name" value="RNA_pol_sigma_r3/r4-like"/>
</dbReference>
<evidence type="ECO:0000256" key="4">
    <source>
        <dbReference type="ARBA" id="ARBA00023163"/>
    </source>
</evidence>
<dbReference type="PANTHER" id="PTHR43133:SF46">
    <property type="entry name" value="RNA POLYMERASE SIGMA-70 FACTOR ECF SUBFAMILY"/>
    <property type="match status" value="1"/>
</dbReference>
<accession>A0AAE3QHL8</accession>
<feature type="domain" description="RNA polymerase sigma factor 70 region 4 type 2" evidence="7">
    <location>
        <begin position="135"/>
        <end position="184"/>
    </location>
</feature>
<dbReference type="InterPro" id="IPR013249">
    <property type="entry name" value="RNA_pol_sigma70_r4_t2"/>
</dbReference>
<organism evidence="8 9">
    <name type="scientific">Xanthocytophaga flava</name>
    <dbReference type="NCBI Taxonomy" id="3048013"/>
    <lineage>
        <taxon>Bacteria</taxon>
        <taxon>Pseudomonadati</taxon>
        <taxon>Bacteroidota</taxon>
        <taxon>Cytophagia</taxon>
        <taxon>Cytophagales</taxon>
        <taxon>Rhodocytophagaceae</taxon>
        <taxon>Xanthocytophaga</taxon>
    </lineage>
</organism>
<dbReference type="Gene3D" id="1.10.1740.10">
    <property type="match status" value="1"/>
</dbReference>
<reference evidence="8" key="1">
    <citation type="submission" date="2023-05" db="EMBL/GenBank/DDBJ databases">
        <authorList>
            <person name="Zhang X."/>
        </authorList>
    </citation>
    <scope>NUCLEOTIDE SEQUENCE</scope>
    <source>
        <strain evidence="8">YF14B1</strain>
    </source>
</reference>
<comment type="similarity">
    <text evidence="1">Belongs to the sigma-70 factor family. ECF subfamily.</text>
</comment>
<evidence type="ECO:0000259" key="6">
    <source>
        <dbReference type="Pfam" id="PF04542"/>
    </source>
</evidence>
<dbReference type="InterPro" id="IPR007627">
    <property type="entry name" value="RNA_pol_sigma70_r2"/>
</dbReference>
<evidence type="ECO:0000259" key="7">
    <source>
        <dbReference type="Pfam" id="PF08281"/>
    </source>
</evidence>
<dbReference type="InterPro" id="IPR036388">
    <property type="entry name" value="WH-like_DNA-bd_sf"/>
</dbReference>
<dbReference type="RefSeq" id="WP_313975812.1">
    <property type="nucleotide sequence ID" value="NZ_JASJOS010000002.1"/>
</dbReference>
<evidence type="ECO:0000313" key="8">
    <source>
        <dbReference type="EMBL" id="MDJ1479532.1"/>
    </source>
</evidence>
<evidence type="ECO:0000256" key="2">
    <source>
        <dbReference type="ARBA" id="ARBA00023015"/>
    </source>
</evidence>
<dbReference type="InterPro" id="IPR013325">
    <property type="entry name" value="RNA_pol_sigma_r2"/>
</dbReference>
<name>A0AAE3QHL8_9BACT</name>
<dbReference type="Proteomes" id="UP001241110">
    <property type="component" value="Unassembled WGS sequence"/>
</dbReference>
<dbReference type="NCBIfam" id="TIGR02937">
    <property type="entry name" value="sigma70-ECF"/>
    <property type="match status" value="1"/>
</dbReference>
<dbReference type="Gene3D" id="1.10.10.10">
    <property type="entry name" value="Winged helix-like DNA-binding domain superfamily/Winged helix DNA-binding domain"/>
    <property type="match status" value="1"/>
</dbReference>